<comment type="similarity">
    <text evidence="2">Belongs to the KHG/KDPG aldolase family.</text>
</comment>
<keyword evidence="7" id="KW-1185">Reference proteome</keyword>
<dbReference type="InterPro" id="IPR031338">
    <property type="entry name" value="KDPG/KHG_AS_2"/>
</dbReference>
<evidence type="ECO:0000313" key="6">
    <source>
        <dbReference type="EMBL" id="KEO92874.1"/>
    </source>
</evidence>
<dbReference type="Gene3D" id="3.20.20.70">
    <property type="entry name" value="Aldolase class I"/>
    <property type="match status" value="1"/>
</dbReference>
<dbReference type="PANTHER" id="PTHR30246">
    <property type="entry name" value="2-KETO-3-DEOXY-6-PHOSPHOGLUCONATE ALDOLASE"/>
    <property type="match status" value="1"/>
</dbReference>
<protein>
    <submittedName>
        <fullName evidence="6">2-dehydro-3-deoxyphosphogluconate aldolase</fullName>
    </submittedName>
</protein>
<dbReference type="NCBIfam" id="TIGR01182">
    <property type="entry name" value="eda"/>
    <property type="match status" value="1"/>
</dbReference>
<evidence type="ECO:0000256" key="4">
    <source>
        <dbReference type="ARBA" id="ARBA00023239"/>
    </source>
</evidence>
<organism evidence="6 7">
    <name type="scientific">Erythrobacter litoralis</name>
    <dbReference type="NCBI Taxonomy" id="39960"/>
    <lineage>
        <taxon>Bacteria</taxon>
        <taxon>Pseudomonadati</taxon>
        <taxon>Pseudomonadota</taxon>
        <taxon>Alphaproteobacteria</taxon>
        <taxon>Sphingomonadales</taxon>
        <taxon>Erythrobacteraceae</taxon>
        <taxon>Erythrobacter/Porphyrobacter group</taxon>
        <taxon>Erythrobacter</taxon>
    </lineage>
</organism>
<accession>A0A074MHA4</accession>
<comment type="caution">
    <text evidence="6">The sequence shown here is derived from an EMBL/GenBank/DDBJ whole genome shotgun (WGS) entry which is preliminary data.</text>
</comment>
<dbReference type="InterPro" id="IPR000887">
    <property type="entry name" value="Aldlse_KDPG_KHG"/>
</dbReference>
<dbReference type="PROSITE" id="PS00160">
    <property type="entry name" value="ALDOLASE_KDPG_KHG_2"/>
    <property type="match status" value="1"/>
</dbReference>
<evidence type="ECO:0000313" key="7">
    <source>
        <dbReference type="Proteomes" id="UP000027866"/>
    </source>
</evidence>
<dbReference type="OrthoDB" id="9805177at2"/>
<keyword evidence="4" id="KW-0456">Lyase</keyword>
<dbReference type="GO" id="GO:0016829">
    <property type="term" value="F:lyase activity"/>
    <property type="evidence" value="ECO:0007669"/>
    <property type="project" value="UniProtKB-KW"/>
</dbReference>
<reference evidence="6 7" key="1">
    <citation type="submission" date="2014-04" db="EMBL/GenBank/DDBJ databases">
        <title>A comprehensive comparison of genomes of Erythrobacter spp. Strains.</title>
        <authorList>
            <person name="Zheng Q."/>
        </authorList>
    </citation>
    <scope>NUCLEOTIDE SEQUENCE [LARGE SCALE GENOMIC DNA]</scope>
    <source>
        <strain evidence="6 7">DSM 8509</strain>
    </source>
</reference>
<evidence type="ECO:0000256" key="2">
    <source>
        <dbReference type="ARBA" id="ARBA00006906"/>
    </source>
</evidence>
<dbReference type="InterPro" id="IPR013785">
    <property type="entry name" value="Aldolase_TIM"/>
</dbReference>
<dbReference type="Pfam" id="PF01081">
    <property type="entry name" value="Aldolase"/>
    <property type="match status" value="1"/>
</dbReference>
<dbReference type="Proteomes" id="UP000027866">
    <property type="component" value="Unassembled WGS sequence"/>
</dbReference>
<evidence type="ECO:0000256" key="1">
    <source>
        <dbReference type="ARBA" id="ARBA00004761"/>
    </source>
</evidence>
<dbReference type="KEGG" id="elq:Ga0102493_111803"/>
<dbReference type="SUPFAM" id="SSF51569">
    <property type="entry name" value="Aldolase"/>
    <property type="match status" value="1"/>
</dbReference>
<dbReference type="PATRIC" id="fig|39960.10.peg.891"/>
<dbReference type="EMBL" id="JMIX01000008">
    <property type="protein sequence ID" value="KEO92874.1"/>
    <property type="molecule type" value="Genomic_DNA"/>
</dbReference>
<name>A0A074MHA4_9SPHN</name>
<keyword evidence="5" id="KW-0119">Carbohydrate metabolism</keyword>
<comment type="pathway">
    <text evidence="1">Carbohydrate acid metabolism.</text>
</comment>
<sequence>MSQADSISAALAAAPVVPLVDSGDPDQAVATARALLEGGLAVQEVVLRRPGALDAMRSMAQRRADIGEGLIVGAGTVLTLEQAKAVHKAGAEFIVSPGLLDEIVHYCMDEGLPVFPGTATASEVQRAHALGLRAVKFFPASLAGGVPMLKALSSVFSAMRFMPTGGISAANLHEYLALPGVIACGGSWLTPREVIAAGDYDAVTGLAREAVAIARAARD</sequence>
<dbReference type="PANTHER" id="PTHR30246:SF1">
    <property type="entry name" value="2-DEHYDRO-3-DEOXY-6-PHOSPHOGALACTONATE ALDOLASE-RELATED"/>
    <property type="match status" value="1"/>
</dbReference>
<gene>
    <name evidence="6" type="ORF">EH32_13870</name>
</gene>
<comment type="subunit">
    <text evidence="3">Homotrimer.</text>
</comment>
<proteinExistence type="inferred from homology"/>
<evidence type="ECO:0000256" key="5">
    <source>
        <dbReference type="ARBA" id="ARBA00023277"/>
    </source>
</evidence>
<dbReference type="AlphaFoldDB" id="A0A074MHA4"/>
<dbReference type="RefSeq" id="WP_034904432.1">
    <property type="nucleotide sequence ID" value="NZ_CP017057.1"/>
</dbReference>
<dbReference type="CDD" id="cd00452">
    <property type="entry name" value="KDPG_aldolase"/>
    <property type="match status" value="1"/>
</dbReference>
<evidence type="ECO:0000256" key="3">
    <source>
        <dbReference type="ARBA" id="ARBA00011233"/>
    </source>
</evidence>